<dbReference type="Pfam" id="PF00248">
    <property type="entry name" value="Aldo_ket_red"/>
    <property type="match status" value="1"/>
</dbReference>
<reference evidence="2" key="1">
    <citation type="submission" date="2023-05" db="EMBL/GenBank/DDBJ databases">
        <title>Nepenthes gracilis genome sequencing.</title>
        <authorList>
            <person name="Fukushima K."/>
        </authorList>
    </citation>
    <scope>NUCLEOTIDE SEQUENCE</scope>
    <source>
        <strain evidence="2">SING2019-196</strain>
    </source>
</reference>
<dbReference type="Gene3D" id="3.20.20.100">
    <property type="entry name" value="NADP-dependent oxidoreductase domain"/>
    <property type="match status" value="1"/>
</dbReference>
<dbReference type="PRINTS" id="PR00069">
    <property type="entry name" value="ALDKETRDTASE"/>
</dbReference>
<comment type="caution">
    <text evidence="2">The sequence shown here is derived from an EMBL/GenBank/DDBJ whole genome shotgun (WGS) entry which is preliminary data.</text>
</comment>
<dbReference type="InterPro" id="IPR036812">
    <property type="entry name" value="NAD(P)_OxRdtase_dom_sf"/>
</dbReference>
<dbReference type="GO" id="GO:0016491">
    <property type="term" value="F:oxidoreductase activity"/>
    <property type="evidence" value="ECO:0007669"/>
    <property type="project" value="InterPro"/>
</dbReference>
<name>A0AAD3S765_NEPGR</name>
<evidence type="ECO:0000259" key="1">
    <source>
        <dbReference type="Pfam" id="PF00248"/>
    </source>
</evidence>
<evidence type="ECO:0000313" key="3">
    <source>
        <dbReference type="Proteomes" id="UP001279734"/>
    </source>
</evidence>
<dbReference type="InterPro" id="IPR020471">
    <property type="entry name" value="AKR"/>
</dbReference>
<accession>A0AAD3S765</accession>
<evidence type="ECO:0000313" key="2">
    <source>
        <dbReference type="EMBL" id="GMH05331.1"/>
    </source>
</evidence>
<gene>
    <name evidence="2" type="ORF">Nepgr_007171</name>
</gene>
<dbReference type="SUPFAM" id="SSF51430">
    <property type="entry name" value="NAD(P)-linked oxidoreductase"/>
    <property type="match status" value="1"/>
</dbReference>
<protein>
    <recommendedName>
        <fullName evidence="1">NADP-dependent oxidoreductase domain-containing protein</fullName>
    </recommendedName>
</protein>
<dbReference type="PANTHER" id="PTHR11732">
    <property type="entry name" value="ALDO/KETO REDUCTASE"/>
    <property type="match status" value="1"/>
</dbReference>
<organism evidence="2 3">
    <name type="scientific">Nepenthes gracilis</name>
    <name type="common">Slender pitcher plant</name>
    <dbReference type="NCBI Taxonomy" id="150966"/>
    <lineage>
        <taxon>Eukaryota</taxon>
        <taxon>Viridiplantae</taxon>
        <taxon>Streptophyta</taxon>
        <taxon>Embryophyta</taxon>
        <taxon>Tracheophyta</taxon>
        <taxon>Spermatophyta</taxon>
        <taxon>Magnoliopsida</taxon>
        <taxon>eudicotyledons</taxon>
        <taxon>Gunneridae</taxon>
        <taxon>Pentapetalae</taxon>
        <taxon>Caryophyllales</taxon>
        <taxon>Nepenthaceae</taxon>
        <taxon>Nepenthes</taxon>
    </lineage>
</organism>
<keyword evidence="3" id="KW-1185">Reference proteome</keyword>
<dbReference type="InterPro" id="IPR023210">
    <property type="entry name" value="NADP_OxRdtase_dom"/>
</dbReference>
<proteinExistence type="predicted"/>
<feature type="domain" description="NADP-dependent oxidoreductase" evidence="1">
    <location>
        <begin position="21"/>
        <end position="109"/>
    </location>
</feature>
<dbReference type="Proteomes" id="UP001279734">
    <property type="component" value="Unassembled WGS sequence"/>
</dbReference>
<sequence>MASFQLYKGIAEFMQGVAFQKNLQLDYIDLYIIQWPVRKKKNFITSELENTIPVDIPSTWKTMKAVYDSGKAKVLDISKLYMKELGELLAIARVPPAINRAQCHPSWQQNKPHEFQSPVFVRAKERSTEVAYLEDMYERKREHKKVHVRWFLMLTVKIFNIDTNVVQETGRTRNVREQQYFLKIHSGTEHGKKTTYEQLCQDITYYMSGRGLFLPLNVEKAVFIEAMASGYRKFQSFFGDAHGSSISHHSVDSLVYSWIFFGYYWPPLENELTWTFAIMSPSSLHPIRISRPPRKM</sequence>
<dbReference type="AlphaFoldDB" id="A0AAD3S765"/>
<dbReference type="EMBL" id="BSYO01000005">
    <property type="protein sequence ID" value="GMH05331.1"/>
    <property type="molecule type" value="Genomic_DNA"/>
</dbReference>